<keyword evidence="2" id="KW-1185">Reference proteome</keyword>
<protein>
    <submittedName>
        <fullName evidence="1">Uncharacterized protein</fullName>
    </submittedName>
</protein>
<comment type="caution">
    <text evidence="1">The sequence shown here is derived from an EMBL/GenBank/DDBJ whole genome shotgun (WGS) entry which is preliminary data.</text>
</comment>
<reference evidence="1 2" key="1">
    <citation type="submission" date="2023-08" db="EMBL/GenBank/DDBJ databases">
        <title>A Necator americanus chromosomal reference genome.</title>
        <authorList>
            <person name="Ilik V."/>
            <person name="Petrzelkova K.J."/>
            <person name="Pardy F."/>
            <person name="Fuh T."/>
            <person name="Niatou-Singa F.S."/>
            <person name="Gouil Q."/>
            <person name="Baker L."/>
            <person name="Ritchie M.E."/>
            <person name="Jex A.R."/>
            <person name="Gazzola D."/>
            <person name="Li H."/>
            <person name="Toshio Fujiwara R."/>
            <person name="Zhan B."/>
            <person name="Aroian R.V."/>
            <person name="Pafco B."/>
            <person name="Schwarz E.M."/>
        </authorList>
    </citation>
    <scope>NUCLEOTIDE SEQUENCE [LARGE SCALE GENOMIC DNA]</scope>
    <source>
        <strain evidence="1 2">Aroian</strain>
        <tissue evidence="1">Whole animal</tissue>
    </source>
</reference>
<sequence length="117" mass="13554">MDEVDYAIHIEPLSEAIKELKEQLHVFVVNFDAIVNILNRQADDVNKKKWICYWKERNRSRVVSSALSKIARITTRLDDAADIRIPPHVQPATVQQMPSTSSRGKLWNLVHILRCYS</sequence>
<gene>
    <name evidence="1" type="primary">Necator_chrX.g22259</name>
    <name evidence="1" type="ORF">RB195_022098</name>
</gene>
<name>A0ABR1EDY2_NECAM</name>
<accession>A0ABR1EDY2</accession>
<evidence type="ECO:0000313" key="1">
    <source>
        <dbReference type="EMBL" id="KAK6760899.1"/>
    </source>
</evidence>
<evidence type="ECO:0000313" key="2">
    <source>
        <dbReference type="Proteomes" id="UP001303046"/>
    </source>
</evidence>
<proteinExistence type="predicted"/>
<dbReference type="Proteomes" id="UP001303046">
    <property type="component" value="Unassembled WGS sequence"/>
</dbReference>
<organism evidence="1 2">
    <name type="scientific">Necator americanus</name>
    <name type="common">Human hookworm</name>
    <dbReference type="NCBI Taxonomy" id="51031"/>
    <lineage>
        <taxon>Eukaryota</taxon>
        <taxon>Metazoa</taxon>
        <taxon>Ecdysozoa</taxon>
        <taxon>Nematoda</taxon>
        <taxon>Chromadorea</taxon>
        <taxon>Rhabditida</taxon>
        <taxon>Rhabditina</taxon>
        <taxon>Rhabditomorpha</taxon>
        <taxon>Strongyloidea</taxon>
        <taxon>Ancylostomatidae</taxon>
        <taxon>Bunostominae</taxon>
        <taxon>Necator</taxon>
    </lineage>
</organism>
<dbReference type="EMBL" id="JAVFWL010000006">
    <property type="protein sequence ID" value="KAK6760899.1"/>
    <property type="molecule type" value="Genomic_DNA"/>
</dbReference>